<proteinExistence type="predicted"/>
<comment type="caution">
    <text evidence="1">The sequence shown here is derived from an EMBL/GenBank/DDBJ whole genome shotgun (WGS) entry which is preliminary data.</text>
</comment>
<keyword evidence="2" id="KW-1185">Reference proteome</keyword>
<protein>
    <submittedName>
        <fullName evidence="1">Uncharacterized protein</fullName>
    </submittedName>
</protein>
<evidence type="ECO:0000313" key="2">
    <source>
        <dbReference type="Proteomes" id="UP000693946"/>
    </source>
</evidence>
<dbReference type="AlphaFoldDB" id="A0AAV6S4N5"/>
<reference evidence="1 2" key="1">
    <citation type="journal article" date="2021" name="Sci. Rep.">
        <title>Chromosome anchoring in Senegalese sole (Solea senegalensis) reveals sex-associated markers and genome rearrangements in flatfish.</title>
        <authorList>
            <person name="Guerrero-Cozar I."/>
            <person name="Gomez-Garrido J."/>
            <person name="Berbel C."/>
            <person name="Martinez-Blanch J.F."/>
            <person name="Alioto T."/>
            <person name="Claros M.G."/>
            <person name="Gagnaire P.A."/>
            <person name="Manchado M."/>
        </authorList>
    </citation>
    <scope>NUCLEOTIDE SEQUENCE [LARGE SCALE GENOMIC DNA]</scope>
    <source>
        <strain evidence="1">Sse05_10M</strain>
    </source>
</reference>
<dbReference type="EMBL" id="JAGKHQ010000007">
    <property type="protein sequence ID" value="KAG7512029.1"/>
    <property type="molecule type" value="Genomic_DNA"/>
</dbReference>
<organism evidence="1 2">
    <name type="scientific">Solea senegalensis</name>
    <name type="common">Senegalese sole</name>
    <dbReference type="NCBI Taxonomy" id="28829"/>
    <lineage>
        <taxon>Eukaryota</taxon>
        <taxon>Metazoa</taxon>
        <taxon>Chordata</taxon>
        <taxon>Craniata</taxon>
        <taxon>Vertebrata</taxon>
        <taxon>Euteleostomi</taxon>
        <taxon>Actinopterygii</taxon>
        <taxon>Neopterygii</taxon>
        <taxon>Teleostei</taxon>
        <taxon>Neoteleostei</taxon>
        <taxon>Acanthomorphata</taxon>
        <taxon>Carangaria</taxon>
        <taxon>Pleuronectiformes</taxon>
        <taxon>Pleuronectoidei</taxon>
        <taxon>Soleidae</taxon>
        <taxon>Solea</taxon>
    </lineage>
</organism>
<dbReference type="Proteomes" id="UP000693946">
    <property type="component" value="Linkage Group LG15"/>
</dbReference>
<accession>A0AAV6S4N5</accession>
<sequence length="165" mass="18366">MILPVAALTHRSFHKTKRKTMSNCSYRLNYTSYSDGGEDPRVLFLSQSSPPLSCFSLVRYIIKSSPPLEGGQAGLFPLLFASSDSLTETPVTIPALLVSTEPPKTPVCVCVCVCVCEPERLLVPMTILSVKMDRLINGTFWCTFAFFTPSLKVKLFRLSVLRYCM</sequence>
<evidence type="ECO:0000313" key="1">
    <source>
        <dbReference type="EMBL" id="KAG7512029.1"/>
    </source>
</evidence>
<name>A0AAV6S4N5_SOLSE</name>
<gene>
    <name evidence="1" type="ORF">JOB18_017369</name>
</gene>